<organism evidence="1">
    <name type="scientific">Clastoptera arizonana</name>
    <name type="common">Arizona spittle bug</name>
    <dbReference type="NCBI Taxonomy" id="38151"/>
    <lineage>
        <taxon>Eukaryota</taxon>
        <taxon>Metazoa</taxon>
        <taxon>Ecdysozoa</taxon>
        <taxon>Arthropoda</taxon>
        <taxon>Hexapoda</taxon>
        <taxon>Insecta</taxon>
        <taxon>Pterygota</taxon>
        <taxon>Neoptera</taxon>
        <taxon>Paraneoptera</taxon>
        <taxon>Hemiptera</taxon>
        <taxon>Auchenorrhyncha</taxon>
        <taxon>Cercopoidea</taxon>
        <taxon>Clastopteridae</taxon>
        <taxon>Clastoptera</taxon>
    </lineage>
</organism>
<dbReference type="EMBL" id="GEDC01004711">
    <property type="protein sequence ID" value="JAS32587.1"/>
    <property type="molecule type" value="Transcribed_RNA"/>
</dbReference>
<accession>A0A1B6E3W1</accession>
<dbReference type="AlphaFoldDB" id="A0A1B6E3W1"/>
<gene>
    <name evidence="1" type="ORF">g.14289</name>
</gene>
<protein>
    <submittedName>
        <fullName evidence="1">Uncharacterized protein</fullName>
    </submittedName>
</protein>
<proteinExistence type="predicted"/>
<sequence>MNKTKEKQPFLNWILDGKNWFDLTNDSGLCVDEKNDRDKKYSTFFKVKSHHENKPLNDHKESNLKNQLYPQNNKKFNTGMGCSFYCSIAPKNSVKNEKNLENKKLESINNLDANTVKPNMQRKELFEKTSHDIKVENKANVEPTEMNVSKIKDIIPSYIPVISVKSKENNECMDEFKIDSNSKSVVTKSVMPFNSACYSKPSVNSSTDQIKSITDSDIEFERQLRKVPHSESLKNEIIPFLMRKKVFNKQRVRFPLNSPESTDSNFTDRVNHSKLLNQGNLNKVNIVNDKPQDQARNSYITVGNQQNYNRNNHVKKKLLSNKHGFSSQNQSFIVVNNTEKSDENVIRCVSGHKANDKNNCTVTKNKSDQSVNESDVLRIIDKLTSLETRIDAIGMENRNCIKSYTFSESIANHKTKREDMLENCKKISLEILKDCEDYHKLYYSSNKE</sequence>
<reference evidence="1" key="1">
    <citation type="submission" date="2015-12" db="EMBL/GenBank/DDBJ databases">
        <title>De novo transcriptome assembly of four potential Pierce s Disease insect vectors from Arizona vineyards.</title>
        <authorList>
            <person name="Tassone E.E."/>
        </authorList>
    </citation>
    <scope>NUCLEOTIDE SEQUENCE</scope>
</reference>
<name>A0A1B6E3W1_9HEMI</name>
<evidence type="ECO:0000313" key="1">
    <source>
        <dbReference type="EMBL" id="JAS32587.1"/>
    </source>
</evidence>